<dbReference type="AlphaFoldDB" id="A0A1M6YFS1"/>
<gene>
    <name evidence="2" type="ORF">SAMN02745136_04251</name>
</gene>
<dbReference type="GO" id="GO:0004386">
    <property type="term" value="F:helicase activity"/>
    <property type="evidence" value="ECO:0007669"/>
    <property type="project" value="UniProtKB-KW"/>
</dbReference>
<evidence type="ECO:0000313" key="2">
    <source>
        <dbReference type="EMBL" id="SHL17136.1"/>
    </source>
</evidence>
<dbReference type="Gene3D" id="1.10.10.10">
    <property type="entry name" value="Winged helix-like DNA-binding domain superfamily/Winged helix DNA-binding domain"/>
    <property type="match status" value="1"/>
</dbReference>
<evidence type="ECO:0000259" key="1">
    <source>
        <dbReference type="Pfam" id="PF04326"/>
    </source>
</evidence>
<keyword evidence="2" id="KW-0547">Nucleotide-binding</keyword>
<dbReference type="STRING" id="1121322.SAMN02745136_04251"/>
<dbReference type="InterPro" id="IPR038461">
    <property type="entry name" value="Schlafen_AlbA_2_dom_sf"/>
</dbReference>
<dbReference type="InterPro" id="IPR007421">
    <property type="entry name" value="Schlafen_AlbA_2_dom"/>
</dbReference>
<sequence length="516" mass="59204">MELEFSIEDLLNARRVESDRIEFKRNWNPDDIYTSVCAFANDYDNQGGGYIVIGAEEKNGVAKRPVSGLMEKDLDLIQKEMLGYNRKLSPAYFPKTIIDQVDGKYVMVLWVPTGLQRPYKAPEHVTSKAEKTLKYFIRYNTSSMVATPEQERELISMASKVPFDMQPNPDATFDDISLILLEEHLKATGSKLAKEIRTSGVQEVLEEMGLLDGPSERIRIRNVALMMFCENPDKFFPYMQVEIVKFPDGSIKNPDNFIESPPIKGSVPTIIKRTMEKLQDMVIVDKVTKLPGQMESVRRFSYPYAALEEAVVNTFYHRDYMSYEPVHIEIEPECINIISFPGIDRSVSMEDIKRGARFRTRMYRNRRLGEFLKELHLSEGRSTGVPTIQEKLEENGSQRAIFETDEDRRATRVEIPIHPDFLSNIITNNENFAQKDERSLIGVLSEVLDTKAIKRLSEIILYLDENDGITPQTAKKLVNKSEATVRRYLKELVDVGLLIQSGSTNNIIYEKQELKK</sequence>
<dbReference type="PANTHER" id="PTHR30595">
    <property type="entry name" value="GLPR-RELATED TRANSCRIPTIONAL REPRESSOR"/>
    <property type="match status" value="1"/>
</dbReference>
<evidence type="ECO:0000313" key="3">
    <source>
        <dbReference type="Proteomes" id="UP000184386"/>
    </source>
</evidence>
<dbReference type="InterPro" id="IPR036388">
    <property type="entry name" value="WH-like_DNA-bd_sf"/>
</dbReference>
<keyword evidence="2" id="KW-0067">ATP-binding</keyword>
<feature type="domain" description="Schlafen AlbA-2" evidence="1">
    <location>
        <begin position="17"/>
        <end position="144"/>
    </location>
</feature>
<organism evidence="2 3">
    <name type="scientific">Anaerocolumna jejuensis DSM 15929</name>
    <dbReference type="NCBI Taxonomy" id="1121322"/>
    <lineage>
        <taxon>Bacteria</taxon>
        <taxon>Bacillati</taxon>
        <taxon>Bacillota</taxon>
        <taxon>Clostridia</taxon>
        <taxon>Lachnospirales</taxon>
        <taxon>Lachnospiraceae</taxon>
        <taxon>Anaerocolumna</taxon>
    </lineage>
</organism>
<dbReference type="Pfam" id="PF04326">
    <property type="entry name" value="SLFN_AlbA_2"/>
    <property type="match status" value="1"/>
</dbReference>
<protein>
    <submittedName>
        <fullName evidence="2">ATP-dependent DNA helicase RecG</fullName>
    </submittedName>
</protein>
<dbReference type="InterPro" id="IPR038475">
    <property type="entry name" value="RecG_C_sf"/>
</dbReference>
<dbReference type="SUPFAM" id="SSF46785">
    <property type="entry name" value="Winged helix' DNA-binding domain"/>
    <property type="match status" value="1"/>
</dbReference>
<dbReference type="InterPro" id="IPR036390">
    <property type="entry name" value="WH_DNA-bd_sf"/>
</dbReference>
<dbReference type="RefSeq" id="WP_073278975.1">
    <property type="nucleotide sequence ID" value="NZ_FRAC01000025.1"/>
</dbReference>
<accession>A0A1M6YFS1</accession>
<dbReference type="PANTHER" id="PTHR30595:SF6">
    <property type="entry name" value="SCHLAFEN ALBA-2 DOMAIN-CONTAINING PROTEIN"/>
    <property type="match status" value="1"/>
</dbReference>
<dbReference type="OrthoDB" id="9807907at2"/>
<reference evidence="2 3" key="1">
    <citation type="submission" date="2016-11" db="EMBL/GenBank/DDBJ databases">
        <authorList>
            <person name="Jaros S."/>
            <person name="Januszkiewicz K."/>
            <person name="Wedrychowicz H."/>
        </authorList>
    </citation>
    <scope>NUCLEOTIDE SEQUENCE [LARGE SCALE GENOMIC DNA]</scope>
    <source>
        <strain evidence="2 3">DSM 15929</strain>
    </source>
</reference>
<proteinExistence type="predicted"/>
<keyword evidence="3" id="KW-1185">Reference proteome</keyword>
<dbReference type="Proteomes" id="UP000184386">
    <property type="component" value="Unassembled WGS sequence"/>
</dbReference>
<keyword evidence="2" id="KW-0347">Helicase</keyword>
<dbReference type="Gene3D" id="3.30.950.30">
    <property type="entry name" value="Schlafen, AAA domain"/>
    <property type="match status" value="1"/>
</dbReference>
<dbReference type="EMBL" id="FRAC01000025">
    <property type="protein sequence ID" value="SHL17136.1"/>
    <property type="molecule type" value="Genomic_DNA"/>
</dbReference>
<dbReference type="Gene3D" id="3.30.565.60">
    <property type="match status" value="1"/>
</dbReference>
<name>A0A1M6YFS1_9FIRM</name>
<dbReference type="Pfam" id="PF13749">
    <property type="entry name" value="HATPase_c_4"/>
    <property type="match status" value="1"/>
</dbReference>
<keyword evidence="2" id="KW-0378">Hydrolase</keyword>